<dbReference type="Proteomes" id="UP000324194">
    <property type="component" value="Chromosome 2"/>
</dbReference>
<feature type="transmembrane region" description="Helical" evidence="6">
    <location>
        <begin position="149"/>
        <end position="171"/>
    </location>
</feature>
<dbReference type="InterPro" id="IPR002123">
    <property type="entry name" value="Plipid/glycerol_acylTrfase"/>
</dbReference>
<dbReference type="InterPro" id="IPR011701">
    <property type="entry name" value="MFS"/>
</dbReference>
<evidence type="ECO:0000256" key="6">
    <source>
        <dbReference type="SAM" id="Phobius"/>
    </source>
</evidence>
<feature type="transmembrane region" description="Helical" evidence="6">
    <location>
        <begin position="416"/>
        <end position="437"/>
    </location>
</feature>
<feature type="transmembrane region" description="Helical" evidence="6">
    <location>
        <begin position="229"/>
        <end position="248"/>
    </location>
</feature>
<dbReference type="GO" id="GO:0006631">
    <property type="term" value="P:fatty acid metabolic process"/>
    <property type="evidence" value="ECO:0007669"/>
    <property type="project" value="TreeGrafter"/>
</dbReference>
<dbReference type="Gene3D" id="3.30.300.30">
    <property type="match status" value="1"/>
</dbReference>
<reference evidence="8 9" key="1">
    <citation type="submission" date="2019-08" db="EMBL/GenBank/DDBJ databases">
        <authorList>
            <person name="Guy L."/>
        </authorList>
    </citation>
    <scope>NUCLEOTIDE SEQUENCE [LARGE SCALE GENOMIC DNA]</scope>
    <source>
        <strain evidence="8 9">SGT-108</strain>
    </source>
</reference>
<feature type="domain" description="Phospholipid/glycerol acyltransferase" evidence="7">
    <location>
        <begin position="458"/>
        <end position="568"/>
    </location>
</feature>
<evidence type="ECO:0000256" key="3">
    <source>
        <dbReference type="ARBA" id="ARBA00022692"/>
    </source>
</evidence>
<dbReference type="CDD" id="cd06173">
    <property type="entry name" value="MFS_MefA_like"/>
    <property type="match status" value="1"/>
</dbReference>
<evidence type="ECO:0000259" key="7">
    <source>
        <dbReference type="SMART" id="SM00563"/>
    </source>
</evidence>
<dbReference type="GO" id="GO:0016746">
    <property type="term" value="F:acyltransferase activity"/>
    <property type="evidence" value="ECO:0007669"/>
    <property type="project" value="InterPro"/>
</dbReference>
<dbReference type="GO" id="GO:0022857">
    <property type="term" value="F:transmembrane transporter activity"/>
    <property type="evidence" value="ECO:0007669"/>
    <property type="project" value="InterPro"/>
</dbReference>
<accession>A0A5E4PJ59</accession>
<feature type="transmembrane region" description="Helical" evidence="6">
    <location>
        <begin position="382"/>
        <end position="410"/>
    </location>
</feature>
<evidence type="ECO:0000256" key="2">
    <source>
        <dbReference type="ARBA" id="ARBA00022598"/>
    </source>
</evidence>
<keyword evidence="4 6" id="KW-1133">Transmembrane helix</keyword>
<keyword evidence="2" id="KW-0436">Ligase</keyword>
<feature type="transmembrane region" description="Helical" evidence="6">
    <location>
        <begin position="85"/>
        <end position="105"/>
    </location>
</feature>
<evidence type="ECO:0000313" key="8">
    <source>
        <dbReference type="EMBL" id="VVC77050.1"/>
    </source>
</evidence>
<dbReference type="Gene3D" id="1.20.1250.20">
    <property type="entry name" value="MFS general substrate transporter like domains"/>
    <property type="match status" value="1"/>
</dbReference>
<dbReference type="SUPFAM" id="SSF69593">
    <property type="entry name" value="Glycerol-3-phosphate (1)-acyltransferase"/>
    <property type="match status" value="1"/>
</dbReference>
<dbReference type="Pfam" id="PF07690">
    <property type="entry name" value="MFS_1"/>
    <property type="match status" value="1"/>
</dbReference>
<keyword evidence="3 6" id="KW-0812">Transmembrane</keyword>
<keyword evidence="9" id="KW-1185">Reference proteome</keyword>
<name>A0A5E4PJ59_9COXI</name>
<proteinExistence type="inferred from homology"/>
<dbReference type="InterPro" id="IPR042099">
    <property type="entry name" value="ANL_N_sf"/>
</dbReference>
<sequence>MAINQFNLLKINRFLPLFLTQFLGALNDNLFKNALVILIIYHPVMYSKMNAGVLTTLAAGVFILPFFLFSATAGQLADKYEKAGLIRYTKLAEIGIMLLACAGFYLQDTILLISVLFLLGTQAAIFGPLKYSILPDHLHADELVAGNALLESGTFLAILLGTILGGMLAYLRIGPTLVSIASLVIAIAGYAASLSIPLAKRNAPYIKMSRNIINESWKMLRHTFSSQDLSLAVLGISWFWLIGATYLSQFPVYVKNVLNAQSSVVTLFLFCFTAGIGIGSLVCNRMLKGRIHATYVPLAALGMTLFGVDLYLASLQIKSNSIAPITCLEFLSHVSHYRILIDLLLLSMCGGIYIVPLYAILQHESDPEHRSRAIASNNIMNALFMVAASLATSLMLFLNFSIITVFLIIAVANFFAAVYICNLLPEALIKSFLIWLLKSLYRVEIKGMDNYYQAGNRVLIIANHTSFLDAALLATFLPDRLTFAINTNVAKTWWIRIMMKYVNTYTIDPTNPLAAKSLIEYLRHNHRVVIFPEGRITVTGALMKIYEGPGLIADKAEAKILPIRINGAQYTPFSYLRGKVKIHWFPKITMTILEPRSIDSPESRTSRDRRQLFSSKLYDMMSDMIFLSSNTIETLFLSLLNAAEVHGARTKILEDIERKPISYKQLILASIVLGKALAKTTKQDECLGILLPNSIGNVVTFFAMQAYHRIPAMINFTSGLQNCLLACRTANIGKVYTSRKFLELAGLQHLADSLSSHGIQIIYLEDVRSQLGTLNKLSGKLAAMFPRFYYHAVNGIKKENLQTFASKPAVVLFTSGSEGAPKGVVLSHQNIQANRFQLIARVDFNPSDKVFNALPMFHSFGLTSATLLPIISGMRVFMYPSPLHYRIVPELCYDTNATIFFGTDTFLSNYAKYAHPYNFYSMRYVFAGAEKLRDETRKIWMRKFGIRIMEGYGVTEASPVLSANTPMQYKIGTVGRLLPGIRYQLLPVEGIQKGYRLLVAGPNIMMGYLFSHAPGVISAPDDGWHDTGDIVDFDEEGYITILGRAKRFAKIAGEMVSLTAVEEVIHALWPQYQHAVIHMPDDRKGEQIILVTNYKTAQVSQLIDHFRQQGMAELSLPKKILVLAALPVMGSGKVDYMAVRALVDAQYVTESCQDD</sequence>
<gene>
    <name evidence="8" type="primary">aas</name>
    <name evidence="8" type="ORF">AQUSIP_23770</name>
</gene>
<dbReference type="KEGG" id="asip:AQUSIP_23770"/>
<dbReference type="InterPro" id="IPR020845">
    <property type="entry name" value="AMP-binding_CS"/>
</dbReference>
<feature type="transmembrane region" description="Helical" evidence="6">
    <location>
        <begin position="295"/>
        <end position="317"/>
    </location>
</feature>
<feature type="transmembrane region" description="Helical" evidence="6">
    <location>
        <begin position="458"/>
        <end position="477"/>
    </location>
</feature>
<comment type="similarity">
    <text evidence="1">Belongs to the ATP-dependent AMP-binding enzyme family.</text>
</comment>
<evidence type="ECO:0000313" key="9">
    <source>
        <dbReference type="Proteomes" id="UP000324194"/>
    </source>
</evidence>
<dbReference type="InterPro" id="IPR000873">
    <property type="entry name" value="AMP-dep_synth/lig_dom"/>
</dbReference>
<evidence type="ECO:0000256" key="4">
    <source>
        <dbReference type="ARBA" id="ARBA00022989"/>
    </source>
</evidence>
<dbReference type="AlphaFoldDB" id="A0A5E4PJ59"/>
<dbReference type="InterPro" id="IPR045851">
    <property type="entry name" value="AMP-bd_C_sf"/>
</dbReference>
<dbReference type="Pfam" id="PF00501">
    <property type="entry name" value="AMP-binding"/>
    <property type="match status" value="1"/>
</dbReference>
<dbReference type="Gene3D" id="3.40.50.12780">
    <property type="entry name" value="N-terminal domain of ligase-like"/>
    <property type="match status" value="1"/>
</dbReference>
<dbReference type="EMBL" id="LR699120">
    <property type="protein sequence ID" value="VVC77050.1"/>
    <property type="molecule type" value="Genomic_DNA"/>
</dbReference>
<dbReference type="InterPro" id="IPR036259">
    <property type="entry name" value="MFS_trans_sf"/>
</dbReference>
<feature type="transmembrane region" description="Helical" evidence="6">
    <location>
        <begin position="337"/>
        <end position="361"/>
    </location>
</feature>
<dbReference type="PANTHER" id="PTHR43201:SF5">
    <property type="entry name" value="MEDIUM-CHAIN ACYL-COA LIGASE ACSF2, MITOCHONDRIAL"/>
    <property type="match status" value="1"/>
</dbReference>
<dbReference type="SUPFAM" id="SSF56801">
    <property type="entry name" value="Acetyl-CoA synthetase-like"/>
    <property type="match status" value="1"/>
</dbReference>
<feature type="transmembrane region" description="Helical" evidence="6">
    <location>
        <begin position="111"/>
        <end position="129"/>
    </location>
</feature>
<feature type="transmembrane region" description="Helical" evidence="6">
    <location>
        <begin position="260"/>
        <end position="283"/>
    </location>
</feature>
<dbReference type="Pfam" id="PF01553">
    <property type="entry name" value="Acyltransferase"/>
    <property type="match status" value="1"/>
</dbReference>
<feature type="transmembrane region" description="Helical" evidence="6">
    <location>
        <begin position="177"/>
        <end position="199"/>
    </location>
</feature>
<keyword evidence="5 6" id="KW-0472">Membrane</keyword>
<dbReference type="SMART" id="SM00563">
    <property type="entry name" value="PlsC"/>
    <property type="match status" value="1"/>
</dbReference>
<dbReference type="GO" id="GO:0031956">
    <property type="term" value="F:medium-chain fatty acid-CoA ligase activity"/>
    <property type="evidence" value="ECO:0007669"/>
    <property type="project" value="TreeGrafter"/>
</dbReference>
<dbReference type="OrthoDB" id="9803968at2"/>
<feature type="transmembrane region" description="Helical" evidence="6">
    <location>
        <begin position="51"/>
        <end position="73"/>
    </location>
</feature>
<dbReference type="SUPFAM" id="SSF103473">
    <property type="entry name" value="MFS general substrate transporter"/>
    <property type="match status" value="1"/>
</dbReference>
<evidence type="ECO:0000256" key="1">
    <source>
        <dbReference type="ARBA" id="ARBA00006432"/>
    </source>
</evidence>
<dbReference type="RefSeq" id="WP_148340452.1">
    <property type="nucleotide sequence ID" value="NZ_LR699120.1"/>
</dbReference>
<dbReference type="NCBIfam" id="NF005291">
    <property type="entry name" value="PRK06814.1"/>
    <property type="match status" value="1"/>
</dbReference>
<protein>
    <submittedName>
        <fullName evidence="8">Bifunctional protein Aas</fullName>
    </submittedName>
</protein>
<evidence type="ECO:0000256" key="5">
    <source>
        <dbReference type="ARBA" id="ARBA00023136"/>
    </source>
</evidence>
<dbReference type="PROSITE" id="PS00455">
    <property type="entry name" value="AMP_BINDING"/>
    <property type="match status" value="1"/>
</dbReference>
<dbReference type="CDD" id="cd07989">
    <property type="entry name" value="LPLAT_AGPAT-like"/>
    <property type="match status" value="1"/>
</dbReference>
<dbReference type="PANTHER" id="PTHR43201">
    <property type="entry name" value="ACYL-COA SYNTHETASE"/>
    <property type="match status" value="1"/>
</dbReference>
<organism evidence="8 9">
    <name type="scientific">Aquicella siphonis</name>
    <dbReference type="NCBI Taxonomy" id="254247"/>
    <lineage>
        <taxon>Bacteria</taxon>
        <taxon>Pseudomonadati</taxon>
        <taxon>Pseudomonadota</taxon>
        <taxon>Gammaproteobacteria</taxon>
        <taxon>Legionellales</taxon>
        <taxon>Coxiellaceae</taxon>
        <taxon>Aquicella</taxon>
    </lineage>
</organism>